<feature type="DNA-binding region" description="H-T-H motif" evidence="4">
    <location>
        <begin position="39"/>
        <end position="58"/>
    </location>
</feature>
<dbReference type="Gene3D" id="1.10.10.60">
    <property type="entry name" value="Homeodomain-like"/>
    <property type="match status" value="1"/>
</dbReference>
<evidence type="ECO:0000256" key="3">
    <source>
        <dbReference type="ARBA" id="ARBA00023163"/>
    </source>
</evidence>
<dbReference type="SUPFAM" id="SSF46689">
    <property type="entry name" value="Homeodomain-like"/>
    <property type="match status" value="1"/>
</dbReference>
<dbReference type="Proteomes" id="UP001596180">
    <property type="component" value="Unassembled WGS sequence"/>
</dbReference>
<comment type="caution">
    <text evidence="6">The sequence shown here is derived from an EMBL/GenBank/DDBJ whole genome shotgun (WGS) entry which is preliminary data.</text>
</comment>
<evidence type="ECO:0000313" key="7">
    <source>
        <dbReference type="Proteomes" id="UP001596180"/>
    </source>
</evidence>
<dbReference type="RefSeq" id="WP_381365016.1">
    <property type="nucleotide sequence ID" value="NZ_JBHSOA010000043.1"/>
</dbReference>
<proteinExistence type="predicted"/>
<protein>
    <submittedName>
        <fullName evidence="6">TetR/AcrR family transcriptional regulator</fullName>
    </submittedName>
</protein>
<dbReference type="InterPro" id="IPR009057">
    <property type="entry name" value="Homeodomain-like_sf"/>
</dbReference>
<accession>A0ABW1E2B3</accession>
<dbReference type="PANTHER" id="PTHR47506">
    <property type="entry name" value="TRANSCRIPTIONAL REGULATORY PROTEIN"/>
    <property type="match status" value="1"/>
</dbReference>
<keyword evidence="1" id="KW-0805">Transcription regulation</keyword>
<dbReference type="InterPro" id="IPR036271">
    <property type="entry name" value="Tet_transcr_reg_TetR-rel_C_sf"/>
</dbReference>
<evidence type="ECO:0000259" key="5">
    <source>
        <dbReference type="PROSITE" id="PS50977"/>
    </source>
</evidence>
<feature type="domain" description="HTH tetR-type" evidence="5">
    <location>
        <begin position="16"/>
        <end position="76"/>
    </location>
</feature>
<dbReference type="PROSITE" id="PS01081">
    <property type="entry name" value="HTH_TETR_1"/>
    <property type="match status" value="1"/>
</dbReference>
<evidence type="ECO:0000256" key="2">
    <source>
        <dbReference type="ARBA" id="ARBA00023125"/>
    </source>
</evidence>
<reference evidence="7" key="1">
    <citation type="journal article" date="2019" name="Int. J. Syst. Evol. Microbiol.">
        <title>The Global Catalogue of Microorganisms (GCM) 10K type strain sequencing project: providing services to taxonomists for standard genome sequencing and annotation.</title>
        <authorList>
            <consortium name="The Broad Institute Genomics Platform"/>
            <consortium name="The Broad Institute Genome Sequencing Center for Infectious Disease"/>
            <person name="Wu L."/>
            <person name="Ma J."/>
        </authorList>
    </citation>
    <scope>NUCLEOTIDE SEQUENCE [LARGE SCALE GENOMIC DNA]</scope>
    <source>
        <strain evidence="7">JCM 10411</strain>
    </source>
</reference>
<evidence type="ECO:0000256" key="4">
    <source>
        <dbReference type="PROSITE-ProRule" id="PRU00335"/>
    </source>
</evidence>
<dbReference type="Pfam" id="PF00440">
    <property type="entry name" value="TetR_N"/>
    <property type="match status" value="1"/>
</dbReference>
<dbReference type="Gene3D" id="1.10.357.10">
    <property type="entry name" value="Tetracycline Repressor, domain 2"/>
    <property type="match status" value="1"/>
</dbReference>
<keyword evidence="3" id="KW-0804">Transcription</keyword>
<dbReference type="SUPFAM" id="SSF48498">
    <property type="entry name" value="Tetracyclin repressor-like, C-terminal domain"/>
    <property type="match status" value="1"/>
</dbReference>
<dbReference type="PROSITE" id="PS50977">
    <property type="entry name" value="HTH_TETR_2"/>
    <property type="match status" value="1"/>
</dbReference>
<keyword evidence="2 4" id="KW-0238">DNA-binding</keyword>
<dbReference type="InterPro" id="IPR001647">
    <property type="entry name" value="HTH_TetR"/>
</dbReference>
<dbReference type="InterPro" id="IPR023772">
    <property type="entry name" value="DNA-bd_HTH_TetR-type_CS"/>
</dbReference>
<dbReference type="Pfam" id="PF16925">
    <property type="entry name" value="TetR_C_13"/>
    <property type="match status" value="1"/>
</dbReference>
<dbReference type="EMBL" id="JBHSOA010000043">
    <property type="protein sequence ID" value="MFC5854156.1"/>
    <property type="molecule type" value="Genomic_DNA"/>
</dbReference>
<sequence>MSTTVSKPKATGRPRGFDPDEALEKAMMFFWQHGYEGASLAGLTKAMGISTTSMYTAFGNKEQLFRKALQRYDDHPEGYLEPALREPTARGVATALLNGAVNGTTRPDMPHGCLGVQSALVTSGGAAQIRELLNERRRRIDARLNERFEQAADEGDLPAGTNPAVLARFLSMTISGIAVQAAGGVSREELQAMAETVLQGWPPSEPSPKH</sequence>
<organism evidence="6 7">
    <name type="scientific">Streptomyces chlorus</name>
    <dbReference type="NCBI Taxonomy" id="887452"/>
    <lineage>
        <taxon>Bacteria</taxon>
        <taxon>Bacillati</taxon>
        <taxon>Actinomycetota</taxon>
        <taxon>Actinomycetes</taxon>
        <taxon>Kitasatosporales</taxon>
        <taxon>Streptomycetaceae</taxon>
        <taxon>Streptomyces</taxon>
    </lineage>
</organism>
<name>A0ABW1E2B3_9ACTN</name>
<evidence type="ECO:0000256" key="1">
    <source>
        <dbReference type="ARBA" id="ARBA00023015"/>
    </source>
</evidence>
<dbReference type="PANTHER" id="PTHR47506:SF1">
    <property type="entry name" value="HTH-TYPE TRANSCRIPTIONAL REGULATOR YJDC"/>
    <property type="match status" value="1"/>
</dbReference>
<dbReference type="InterPro" id="IPR011075">
    <property type="entry name" value="TetR_C"/>
</dbReference>
<keyword evidence="7" id="KW-1185">Reference proteome</keyword>
<gene>
    <name evidence="6" type="ORF">ACFPZI_20820</name>
</gene>
<evidence type="ECO:0000313" key="6">
    <source>
        <dbReference type="EMBL" id="MFC5854156.1"/>
    </source>
</evidence>